<dbReference type="PROSITE" id="PS50853">
    <property type="entry name" value="FN3"/>
    <property type="match status" value="1"/>
</dbReference>
<evidence type="ECO:0000313" key="2">
    <source>
        <dbReference type="EMBL" id="MBB4741549.1"/>
    </source>
</evidence>
<dbReference type="Proteomes" id="UP000546162">
    <property type="component" value="Unassembled WGS sequence"/>
</dbReference>
<reference evidence="2 3" key="1">
    <citation type="submission" date="2020-08" db="EMBL/GenBank/DDBJ databases">
        <title>Sequencing the genomes of 1000 actinobacteria strains.</title>
        <authorList>
            <person name="Klenk H.-P."/>
        </authorList>
    </citation>
    <scope>NUCLEOTIDE SEQUENCE [LARGE SCALE GENOMIC DNA]</scope>
    <source>
        <strain evidence="2 3">DSM 45809</strain>
    </source>
</reference>
<protein>
    <recommendedName>
        <fullName evidence="1">Fibronectin type-III domain-containing protein</fullName>
    </recommendedName>
</protein>
<sequence>MRFDPEDYRARVLSRLQRDGTLADPQDGDPFLVCAISLDATTKEVAEGLDHIVAFWRKEETKFAYRVVTGELLRNQEAYRRLLGPAASRVGAAARVRQRRAAEDQAARAELDRLAGLLRKEHGALHRDKVKVLESIAIEEGMSRSGFATWLSRQSVADRLPAAQPWDTMVRRRIRSALDELARIDKPRAGRYRTLFTFLAVPSAPSRAALEAAHEELSRQRLSMVRETPIATRTHDVLTEVKLRLLVDGGIERYAASVRADAQDMLATELRRRAKLTGVLHADEVEAMVGRIVQLRWGIEQDEATSLVRAAAAAEKLAVEVNIAVRLIVCGACGRPQTADGQDTCVYCAELLYVGCLACGESIPRAAEICPRCTAPIAALRLAETIAPALRQALDEGRAAQAYRLALDINPLRDHPAASRGLVALIAEAEQRHAEAGRRWTALLADIRRGAWWSAMTAAQWLTTQAGDVVSPEPASPWSAAARLKQIEEAQRAAITAVRRAAALPAESREEELQRLLTANPDCPEAIDALARIPLRPPESPELVVTEDAAQLSWRPVRGASPDVVYHVQRHVEWPEHLAEVTSVGRTKSTRVRDACAPGGTVVRYTVTAADGDRVSPSVDVGSSWFVTRDVLLVHATAVGRRAVQLEWPPEYLGAAEVLVERRLDAETDGGGPVKRFRPAAAGRYFDETVELGVAYRYRVCLAYRDRVGTVTRTAGREAVMTVHPAPEPVRELRVVTGGDGRTVISYDSPPAGTVRVYATAGTRPPEGRTLRQLEASGARPVGEGAEQVVDDSGRGLVTYRAVTVSGPDIALGAYLTHVAAETPGRLRVIDDSDGRLRLGFDWPVGVSTAVVRWSRLGPPGEGADQATVTAAQLAGDGYPIEVPADGRAVHVAVHAAIPSGGWPVVASAGATMLARPAVPLVVRYSVNVRRFLGPRVDIDVSTAGGGPLPAVVVVLRGDGEPAGPDDGVTVCSYPGGSSSVELQIKRADLVDGHLRLFARPEPGFVVEVQDPPLTSRRVVL</sequence>
<gene>
    <name evidence="2" type="ORF">BJY16_005008</name>
</gene>
<dbReference type="AlphaFoldDB" id="A0A7W7H079"/>
<feature type="domain" description="Fibronectin type-III" evidence="1">
    <location>
        <begin position="537"/>
        <end position="631"/>
    </location>
</feature>
<evidence type="ECO:0000259" key="1">
    <source>
        <dbReference type="PROSITE" id="PS50853"/>
    </source>
</evidence>
<dbReference type="EMBL" id="JACHNB010000001">
    <property type="protein sequence ID" value="MBB4741549.1"/>
    <property type="molecule type" value="Genomic_DNA"/>
</dbReference>
<proteinExistence type="predicted"/>
<name>A0A7W7H079_9ACTN</name>
<keyword evidence="3" id="KW-1185">Reference proteome</keyword>
<comment type="caution">
    <text evidence="2">The sequence shown here is derived from an EMBL/GenBank/DDBJ whole genome shotgun (WGS) entry which is preliminary data.</text>
</comment>
<dbReference type="InterPro" id="IPR003961">
    <property type="entry name" value="FN3_dom"/>
</dbReference>
<organism evidence="2 3">
    <name type="scientific">Actinoplanes octamycinicus</name>
    <dbReference type="NCBI Taxonomy" id="135948"/>
    <lineage>
        <taxon>Bacteria</taxon>
        <taxon>Bacillati</taxon>
        <taxon>Actinomycetota</taxon>
        <taxon>Actinomycetes</taxon>
        <taxon>Micromonosporales</taxon>
        <taxon>Micromonosporaceae</taxon>
        <taxon>Actinoplanes</taxon>
    </lineage>
</organism>
<dbReference type="RefSeq" id="WP_185042016.1">
    <property type="nucleotide sequence ID" value="NZ_BAABFG010000005.1"/>
</dbReference>
<accession>A0A7W7H079</accession>
<evidence type="ECO:0000313" key="3">
    <source>
        <dbReference type="Proteomes" id="UP000546162"/>
    </source>
</evidence>